<protein>
    <recommendedName>
        <fullName evidence="4">Autoinducer 2 import ATP-binding protein LsrA</fullName>
        <ecNumber evidence="8">7.6.2.13</ecNumber>
    </recommendedName>
</protein>
<reference evidence="11 12" key="1">
    <citation type="submission" date="2013-03" db="EMBL/GenBank/DDBJ databases">
        <title>Salinisphaera hydrothermalis C41B8 Genome Sequencing.</title>
        <authorList>
            <person name="Li C."/>
            <person name="Lai Q."/>
            <person name="Shao Z."/>
        </authorList>
    </citation>
    <scope>NUCLEOTIDE SEQUENCE [LARGE SCALE GENOMIC DNA]</scope>
    <source>
        <strain evidence="11 12">C41B8</strain>
    </source>
</reference>
<dbReference type="InterPro" id="IPR003439">
    <property type="entry name" value="ABC_transporter-like_ATP-bd"/>
</dbReference>
<dbReference type="PROSITE" id="PS50893">
    <property type="entry name" value="ABC_TRANSPORTER_2"/>
    <property type="match status" value="2"/>
</dbReference>
<evidence type="ECO:0000256" key="2">
    <source>
        <dbReference type="ARBA" id="ARBA00009404"/>
    </source>
</evidence>
<dbReference type="EC" id="7.6.2.13" evidence="8"/>
<dbReference type="PANTHER" id="PTHR43790">
    <property type="entry name" value="CARBOHYDRATE TRANSPORT ATP-BINDING PROTEIN MG119-RELATED"/>
    <property type="match status" value="1"/>
</dbReference>
<sequence length="504" mass="54520">MLSVRDLSVRFGAVQALKGVSVDIEPGTIHALAGENGSGKSTLLKVLGGAQQPTSGEVRLNGERVVFSDPAKASRAGVGLIFQELSLFPTLSGYANIFIGHEPSRLGLMRLRQLAAEADALRERLGFPAVDLSRPVAQLTVAEQQIVEILKCLSRSPRIILFDEPTASLTQKEVRPVLDTMRRLRDNGYTVIFVSHYLEEVFAVADRVTVLRDGQMTMDEQIANVDNEKVLAAMLGRTLTDFFPAAAGGTDASRKAFLRLDGITCPGLEPVDLEIQAGEILGVAGAVGSGSALLGEVLGGLRRPTGGRLQVAGEETRLNSAARALKAGIAYVPEDRRTEALLQDLSSATNISLPLIAAPDSPLVHRSGFLRRHRERELIEHEMAHMGVRPGDPSLPARNLSGGNQQKLVLGRWFLYDRPCLILNNPTKGIDIGSKAEIYQHIRDLADSGHCIVFISNYNPELLGISDRIVVFREGRLVAMHNRGEADENLLLDQTMGDASVVDA</sequence>
<feature type="domain" description="ABC transporter" evidence="10">
    <location>
        <begin position="252"/>
        <end position="499"/>
    </location>
</feature>
<dbReference type="OrthoDB" id="9776369at2"/>
<dbReference type="PROSITE" id="PS00211">
    <property type="entry name" value="ABC_TRANSPORTER_1"/>
    <property type="match status" value="1"/>
</dbReference>
<evidence type="ECO:0000256" key="6">
    <source>
        <dbReference type="ARBA" id="ARBA00022840"/>
    </source>
</evidence>
<dbReference type="InterPro" id="IPR027417">
    <property type="entry name" value="P-loop_NTPase"/>
</dbReference>
<evidence type="ECO:0000256" key="5">
    <source>
        <dbReference type="ARBA" id="ARBA00022741"/>
    </source>
</evidence>
<evidence type="ECO:0000256" key="9">
    <source>
        <dbReference type="ARBA" id="ARBA00034076"/>
    </source>
</evidence>
<evidence type="ECO:0000313" key="11">
    <source>
        <dbReference type="EMBL" id="KEZ76378.1"/>
    </source>
</evidence>
<dbReference type="EMBL" id="APNK01000031">
    <property type="protein sequence ID" value="KEZ76378.1"/>
    <property type="molecule type" value="Genomic_DNA"/>
</dbReference>
<dbReference type="SUPFAM" id="SSF52540">
    <property type="entry name" value="P-loop containing nucleoside triphosphate hydrolases"/>
    <property type="match status" value="2"/>
</dbReference>
<comment type="caution">
    <text evidence="11">The sequence shown here is derived from an EMBL/GenBank/DDBJ whole genome shotgun (WGS) entry which is preliminary data.</text>
</comment>
<evidence type="ECO:0000313" key="12">
    <source>
        <dbReference type="Proteomes" id="UP000028302"/>
    </source>
</evidence>
<dbReference type="Proteomes" id="UP000028302">
    <property type="component" value="Unassembled WGS sequence"/>
</dbReference>
<keyword evidence="6 11" id="KW-0067">ATP-binding</keyword>
<comment type="catalytic activity">
    <reaction evidence="9">
        <text>ATP + H2O + (2R,4S)-2-methyl-2,3,3,4-tetrahydroxytetrahydrofuran-[AI-2-binding protein]Side 1 = ADP + phosphate + (2R,4S)-2-methyl-2,3,3,4-tetrahydroxytetrahydrofuranSide 2 + [AI-2-binding protein]Side 1.</text>
        <dbReference type="EC" id="7.6.2.13"/>
    </reaction>
</comment>
<name>A0A084II44_SALHC</name>
<keyword evidence="12" id="KW-1185">Reference proteome</keyword>
<comment type="subcellular location">
    <subcellularLocation>
        <location evidence="1">Cell inner membrane</location>
        <topology evidence="1">Peripheral membrane protein</topology>
    </subcellularLocation>
</comment>
<proteinExistence type="inferred from homology"/>
<dbReference type="GO" id="GO:0005524">
    <property type="term" value="F:ATP binding"/>
    <property type="evidence" value="ECO:0007669"/>
    <property type="project" value="UniProtKB-KW"/>
</dbReference>
<dbReference type="Gene3D" id="3.40.50.300">
    <property type="entry name" value="P-loop containing nucleotide triphosphate hydrolases"/>
    <property type="match status" value="2"/>
</dbReference>
<evidence type="ECO:0000256" key="1">
    <source>
        <dbReference type="ARBA" id="ARBA00004417"/>
    </source>
</evidence>
<dbReference type="PANTHER" id="PTHR43790:SF2">
    <property type="entry name" value="AUTOINDUCER 2 IMPORT ATP-BINDING PROTEIN LSRA"/>
    <property type="match status" value="1"/>
</dbReference>
<dbReference type="CDD" id="cd03216">
    <property type="entry name" value="ABC_Carb_Monos_I"/>
    <property type="match status" value="1"/>
</dbReference>
<dbReference type="Pfam" id="PF00005">
    <property type="entry name" value="ABC_tran"/>
    <property type="match status" value="2"/>
</dbReference>
<dbReference type="SMART" id="SM00382">
    <property type="entry name" value="AAA"/>
    <property type="match status" value="2"/>
</dbReference>
<accession>A0A084II44</accession>
<evidence type="ECO:0000256" key="8">
    <source>
        <dbReference type="ARBA" id="ARBA00023798"/>
    </source>
</evidence>
<gene>
    <name evidence="11" type="ORF">C41B8_15230</name>
</gene>
<feature type="domain" description="ABC transporter" evidence="10">
    <location>
        <begin position="2"/>
        <end position="238"/>
    </location>
</feature>
<dbReference type="GO" id="GO:0005886">
    <property type="term" value="C:plasma membrane"/>
    <property type="evidence" value="ECO:0007669"/>
    <property type="project" value="UniProtKB-SubCell"/>
</dbReference>
<dbReference type="InterPro" id="IPR050107">
    <property type="entry name" value="ABC_carbohydrate_import_ATPase"/>
</dbReference>
<dbReference type="InterPro" id="IPR017871">
    <property type="entry name" value="ABC_transporter-like_CS"/>
</dbReference>
<dbReference type="CDD" id="cd03215">
    <property type="entry name" value="ABC_Carb_Monos_II"/>
    <property type="match status" value="1"/>
</dbReference>
<dbReference type="AlphaFoldDB" id="A0A084II44"/>
<comment type="function">
    <text evidence="7">Part of the ABC transporter complex LsrABCD involved in autoinducer 2 (AI-2) import. Responsible for energy coupling to the transport system.</text>
</comment>
<dbReference type="STRING" id="1304275.C41B8_15230"/>
<evidence type="ECO:0000256" key="3">
    <source>
        <dbReference type="ARBA" id="ARBA00011262"/>
    </source>
</evidence>
<comment type="subunit">
    <text evidence="3">The complex is composed of two ATP-binding proteins (LsrA), two transmembrane proteins (LsrC and LsrD) and a solute-binding protein (LsrB).</text>
</comment>
<organism evidence="11 12">
    <name type="scientific">Salinisphaera hydrothermalis (strain C41B8)</name>
    <dbReference type="NCBI Taxonomy" id="1304275"/>
    <lineage>
        <taxon>Bacteria</taxon>
        <taxon>Pseudomonadati</taxon>
        <taxon>Pseudomonadota</taxon>
        <taxon>Gammaproteobacteria</taxon>
        <taxon>Salinisphaerales</taxon>
        <taxon>Salinisphaeraceae</taxon>
        <taxon>Salinisphaera</taxon>
    </lineage>
</organism>
<evidence type="ECO:0000259" key="10">
    <source>
        <dbReference type="PROSITE" id="PS50893"/>
    </source>
</evidence>
<evidence type="ECO:0000256" key="4">
    <source>
        <dbReference type="ARBA" id="ARBA00019459"/>
    </source>
</evidence>
<dbReference type="RefSeq" id="WP_037340129.1">
    <property type="nucleotide sequence ID" value="NZ_APNK01000031.1"/>
</dbReference>
<evidence type="ECO:0000256" key="7">
    <source>
        <dbReference type="ARBA" id="ARBA00023747"/>
    </source>
</evidence>
<dbReference type="GO" id="GO:0016887">
    <property type="term" value="F:ATP hydrolysis activity"/>
    <property type="evidence" value="ECO:0007669"/>
    <property type="project" value="InterPro"/>
</dbReference>
<keyword evidence="5" id="KW-0547">Nucleotide-binding</keyword>
<comment type="similarity">
    <text evidence="2">Belongs to the ABC transporter superfamily. AI-2 autoinducer porter (TC 3.A.1.2.8) family.</text>
</comment>
<dbReference type="eggNOG" id="COG1129">
    <property type="taxonomic scope" value="Bacteria"/>
</dbReference>
<dbReference type="InterPro" id="IPR003593">
    <property type="entry name" value="AAA+_ATPase"/>
</dbReference>